<dbReference type="EMBL" id="BGZK01000026">
    <property type="protein sequence ID" value="GBP07399.1"/>
    <property type="molecule type" value="Genomic_DNA"/>
</dbReference>
<proteinExistence type="predicted"/>
<sequence>MIKRAGDRTIEGDSVAFRRKAPGAASAGRALSVTRNPGRPAELMDKDCLKCKIMKVSEQINDGASTPAAVATEAVQADDVIASISTLDCIDVD</sequence>
<name>A0A4C1SYX2_EUMVA</name>
<protein>
    <submittedName>
        <fullName evidence="1">Uncharacterized protein</fullName>
    </submittedName>
</protein>
<dbReference type="AlphaFoldDB" id="A0A4C1SYX2"/>
<keyword evidence="2" id="KW-1185">Reference proteome</keyword>
<dbReference type="Proteomes" id="UP000299102">
    <property type="component" value="Unassembled WGS sequence"/>
</dbReference>
<gene>
    <name evidence="1" type="ORF">EVAR_4772_1</name>
</gene>
<organism evidence="1 2">
    <name type="scientific">Eumeta variegata</name>
    <name type="common">Bagworm moth</name>
    <name type="synonym">Eumeta japonica</name>
    <dbReference type="NCBI Taxonomy" id="151549"/>
    <lineage>
        <taxon>Eukaryota</taxon>
        <taxon>Metazoa</taxon>
        <taxon>Ecdysozoa</taxon>
        <taxon>Arthropoda</taxon>
        <taxon>Hexapoda</taxon>
        <taxon>Insecta</taxon>
        <taxon>Pterygota</taxon>
        <taxon>Neoptera</taxon>
        <taxon>Endopterygota</taxon>
        <taxon>Lepidoptera</taxon>
        <taxon>Glossata</taxon>
        <taxon>Ditrysia</taxon>
        <taxon>Tineoidea</taxon>
        <taxon>Psychidae</taxon>
        <taxon>Oiketicinae</taxon>
        <taxon>Eumeta</taxon>
    </lineage>
</organism>
<evidence type="ECO:0000313" key="1">
    <source>
        <dbReference type="EMBL" id="GBP07399.1"/>
    </source>
</evidence>
<reference evidence="1 2" key="1">
    <citation type="journal article" date="2019" name="Commun. Biol.">
        <title>The bagworm genome reveals a unique fibroin gene that provides high tensile strength.</title>
        <authorList>
            <person name="Kono N."/>
            <person name="Nakamura H."/>
            <person name="Ohtoshi R."/>
            <person name="Tomita M."/>
            <person name="Numata K."/>
            <person name="Arakawa K."/>
        </authorList>
    </citation>
    <scope>NUCLEOTIDE SEQUENCE [LARGE SCALE GENOMIC DNA]</scope>
</reference>
<comment type="caution">
    <text evidence="1">The sequence shown here is derived from an EMBL/GenBank/DDBJ whole genome shotgun (WGS) entry which is preliminary data.</text>
</comment>
<accession>A0A4C1SYX2</accession>
<dbReference type="OrthoDB" id="8240057at2759"/>
<evidence type="ECO:0000313" key="2">
    <source>
        <dbReference type="Proteomes" id="UP000299102"/>
    </source>
</evidence>